<dbReference type="EMBL" id="LMVM01000012">
    <property type="protein sequence ID" value="PAV04928.1"/>
    <property type="molecule type" value="Genomic_DNA"/>
</dbReference>
<dbReference type="Gene3D" id="3.40.5.50">
    <property type="match status" value="1"/>
</dbReference>
<evidence type="ECO:0000313" key="3">
    <source>
        <dbReference type="Proteomes" id="UP000217784"/>
    </source>
</evidence>
<dbReference type="CDD" id="cd11714">
    <property type="entry name" value="GINS_A_archaea"/>
    <property type="match status" value="1"/>
</dbReference>
<dbReference type="Proteomes" id="UP000217784">
    <property type="component" value="Unassembled WGS sequence"/>
</dbReference>
<sequence length="290" mass="32950">MDEFFQRLREIQKKERSTSGLADVGDNFYKDVHNYLDKLIMKIGNNPFSFESYLLRDARRIAAEICERREYKITSSALMNVHRIYRIFDEKSDINSPAIPPANLTPEEEDLYYSLVKSLSKYRKGMKSPLAKFKAKKEKQELKSEVSNVPEPSAPLANENLSAGNVKKAAPAGIEHDIESFQAYTSSGFEAPDIEPPIGSELEPELEPDIGPEIDFESLEKRISKAADQKDPVKTLMVLEELPSIMGIDKKVYGPLSPQDVITMPEPNARILIKNNKGKFIEKYEKISYR</sequence>
<protein>
    <recommendedName>
        <fullName evidence="1">Gins51 C-terminal domain-containing protein</fullName>
    </recommendedName>
</protein>
<dbReference type="Pfam" id="PF22090">
    <property type="entry name" value="Gins51_C"/>
    <property type="match status" value="1"/>
</dbReference>
<name>A0A2A2H6D6_METBR</name>
<dbReference type="InterPro" id="IPR054314">
    <property type="entry name" value="Gins51_C"/>
</dbReference>
<reference evidence="2 3" key="1">
    <citation type="journal article" date="2017" name="BMC Genomics">
        <title>Genomic analysis of methanogenic archaea reveals a shift towards energy conservation.</title>
        <authorList>
            <person name="Gilmore S.P."/>
            <person name="Henske J.K."/>
            <person name="Sexton J.A."/>
            <person name="Solomon K.V."/>
            <person name="Seppala S."/>
            <person name="Yoo J.I."/>
            <person name="Huyett L.M."/>
            <person name="Pressman A."/>
            <person name="Cogan J.Z."/>
            <person name="Kivenson V."/>
            <person name="Peng X."/>
            <person name="Tan Y."/>
            <person name="Valentine D.L."/>
            <person name="O'Malley M.A."/>
        </authorList>
    </citation>
    <scope>NUCLEOTIDE SEQUENCE [LARGE SCALE GENOMIC DNA]</scope>
    <source>
        <strain evidence="2 3">M.o.H.</strain>
    </source>
</reference>
<feature type="domain" description="Gins51 C-terminal" evidence="1">
    <location>
        <begin position="237"/>
        <end position="277"/>
    </location>
</feature>
<organism evidence="2 3">
    <name type="scientific">Methanobacterium bryantii</name>
    <dbReference type="NCBI Taxonomy" id="2161"/>
    <lineage>
        <taxon>Archaea</taxon>
        <taxon>Methanobacteriati</taxon>
        <taxon>Methanobacteriota</taxon>
        <taxon>Methanomada group</taxon>
        <taxon>Methanobacteria</taxon>
        <taxon>Methanobacteriales</taxon>
        <taxon>Methanobacteriaceae</taxon>
        <taxon>Methanobacterium</taxon>
    </lineage>
</organism>
<proteinExistence type="predicted"/>
<evidence type="ECO:0000259" key="1">
    <source>
        <dbReference type="Pfam" id="PF22090"/>
    </source>
</evidence>
<evidence type="ECO:0000313" key="2">
    <source>
        <dbReference type="EMBL" id="PAV04928.1"/>
    </source>
</evidence>
<keyword evidence="3" id="KW-1185">Reference proteome</keyword>
<comment type="caution">
    <text evidence="2">The sequence shown here is derived from an EMBL/GenBank/DDBJ whole genome shotgun (WGS) entry which is preliminary data.</text>
</comment>
<dbReference type="AlphaFoldDB" id="A0A2A2H6D6"/>
<dbReference type="OrthoDB" id="82417at2157"/>
<accession>A0A2A2H6D6</accession>
<gene>
    <name evidence="2" type="ORF">ASJ80_11510</name>
</gene>